<comment type="caution">
    <text evidence="2">The sequence shown here is derived from an EMBL/GenBank/DDBJ whole genome shotgun (WGS) entry which is preliminary data.</text>
</comment>
<proteinExistence type="predicted"/>
<reference evidence="3" key="1">
    <citation type="journal article" date="2019" name="Int. J. Syst. Evol. Microbiol.">
        <title>The Global Catalogue of Microorganisms (GCM) 10K type strain sequencing project: providing services to taxonomists for standard genome sequencing and annotation.</title>
        <authorList>
            <consortium name="The Broad Institute Genomics Platform"/>
            <consortium name="The Broad Institute Genome Sequencing Center for Infectious Disease"/>
            <person name="Wu L."/>
            <person name="Ma J."/>
        </authorList>
    </citation>
    <scope>NUCLEOTIDE SEQUENCE [LARGE SCALE GENOMIC DNA]</scope>
    <source>
        <strain evidence="3">JCM 17027</strain>
    </source>
</reference>
<evidence type="ECO:0000313" key="2">
    <source>
        <dbReference type="EMBL" id="GAA4000112.1"/>
    </source>
</evidence>
<evidence type="ECO:0000313" key="3">
    <source>
        <dbReference type="Proteomes" id="UP001500034"/>
    </source>
</evidence>
<accession>A0ABP7RNM0</accession>
<evidence type="ECO:0000256" key="1">
    <source>
        <dbReference type="SAM" id="MobiDB-lite"/>
    </source>
</evidence>
<protein>
    <submittedName>
        <fullName evidence="2">Uncharacterized protein</fullName>
    </submittedName>
</protein>
<name>A0ABP7RNM0_9ACTN</name>
<feature type="region of interest" description="Disordered" evidence="1">
    <location>
        <begin position="40"/>
        <end position="62"/>
    </location>
</feature>
<keyword evidence="3" id="KW-1185">Reference proteome</keyword>
<dbReference type="EMBL" id="BAABCQ010000136">
    <property type="protein sequence ID" value="GAA4000112.1"/>
    <property type="molecule type" value="Genomic_DNA"/>
</dbReference>
<organism evidence="2 3">
    <name type="scientific">Streptomyces marokkonensis</name>
    <dbReference type="NCBI Taxonomy" id="324855"/>
    <lineage>
        <taxon>Bacteria</taxon>
        <taxon>Bacillati</taxon>
        <taxon>Actinomycetota</taxon>
        <taxon>Actinomycetes</taxon>
        <taxon>Kitasatosporales</taxon>
        <taxon>Streptomycetaceae</taxon>
        <taxon>Streptomyces</taxon>
    </lineage>
</organism>
<sequence length="62" mass="6524">MPNVDIAAILAGLNPSNVRIDSRGRIVVLDRDLARDLATFRGGDGSEEDGKKNGNCGCALPE</sequence>
<dbReference type="Proteomes" id="UP001500034">
    <property type="component" value="Unassembled WGS sequence"/>
</dbReference>
<gene>
    <name evidence="2" type="ORF">GCM10022384_53890</name>
</gene>